<organism evidence="8 9">
    <name type="scientific">Electrophorus voltai</name>
    <dbReference type="NCBI Taxonomy" id="2609070"/>
    <lineage>
        <taxon>Eukaryota</taxon>
        <taxon>Metazoa</taxon>
        <taxon>Chordata</taxon>
        <taxon>Craniata</taxon>
        <taxon>Vertebrata</taxon>
        <taxon>Euteleostomi</taxon>
        <taxon>Actinopterygii</taxon>
        <taxon>Neopterygii</taxon>
        <taxon>Teleostei</taxon>
        <taxon>Ostariophysi</taxon>
        <taxon>Gymnotiformes</taxon>
        <taxon>Gymnotoidei</taxon>
        <taxon>Gymnotidae</taxon>
        <taxon>Electrophorus</taxon>
    </lineage>
</organism>
<feature type="region of interest" description="Disordered" evidence="5">
    <location>
        <begin position="766"/>
        <end position="799"/>
    </location>
</feature>
<dbReference type="GO" id="GO:0050868">
    <property type="term" value="P:negative regulation of T cell activation"/>
    <property type="evidence" value="ECO:0007669"/>
    <property type="project" value="TreeGrafter"/>
</dbReference>
<dbReference type="InterPro" id="IPR016130">
    <property type="entry name" value="Tyr_Pase_AS"/>
</dbReference>
<dbReference type="PANTHER" id="PTHR45983:SF1">
    <property type="entry name" value="TYROSINE-PROTEIN PHOSPHATASE NON-RECEPTOR TYPE 22"/>
    <property type="match status" value="1"/>
</dbReference>
<accession>A0AAD8ZQ45</accession>
<sequence length="823" mass="91664">MDRRAQYLRSFLAQCASKEAEEANGDSGFTGEFAKLKRLSTKYRSEKTFSSRAAEKQENVKKNRYKDIVPFDHSRVTLSLKTSKNDTDYINANFIKVIVMACREFEMAKDSEENKGEYVVRTLRVTFNKSSRILKQMQYMNWPDHGVPDSIPPILQLVEEMRQYQEHEDVPICIHCSAGCGRTGALCAIDYTWNLLKRDMISENFSIFALVQDMRTQRPSVVQTKEQYELVYRSIQFLFQRYLQVMETNSNKEQVPAPSSFIPTASDSEVSDLSDMELEVESSLKPRLQLSAKPRCSKMNTPMEISSHVTPDVTYQLQNHLPQPSPLGLTTRRASADLLSVVNDWVTSTANISLKSTATQAPLQQNDLGCQTTQFIMSLQSHQSDAQGSRNSIMAPPEREERMGLGHSDQSNMNNATPAIAANWPPHRLDLSRSQSSLDQAGTSAAALESDVRVHANTHLQAPVLDSLCLTVEDPYFGTDSMVSTASLCTSEEEITVLSEWTENPCFKCSPLTLNEQTLALPTTEKNTDEITFLLDEESPPPLPKRTPESFVLADEGMSFESQRLNLVIPTKTTYETTGAGSPPSPAPPLPERTPESFEMADKDLVLNAVQEKPEQTVLRVGKSSEWSGNSNLAVSDVKRSWSRTKSLRARLSLNVPAHFNPLALVHIPTQEAPPAPSPLLPERTPASFVLAEQNNSAPCQPPEALAQRQWLGTSSEWAGNIQPRTSLDMKTRSKSVKVKSSKQEPFTVTPLTSPATVTMVTETGSWSTADASRPVSARTAVDVSERTEERIPPTSKARHKSLRFLKGRQKVPIPYWNVSQGC</sequence>
<dbReference type="InterPro" id="IPR000242">
    <property type="entry name" value="PTP_cat"/>
</dbReference>
<evidence type="ECO:0000256" key="5">
    <source>
        <dbReference type="SAM" id="MobiDB-lite"/>
    </source>
</evidence>
<dbReference type="PROSITE" id="PS00383">
    <property type="entry name" value="TYR_PHOSPHATASE_1"/>
    <property type="match status" value="1"/>
</dbReference>
<dbReference type="SUPFAM" id="SSF52799">
    <property type="entry name" value="(Phosphotyrosine protein) phosphatases II"/>
    <property type="match status" value="1"/>
</dbReference>
<dbReference type="InterPro" id="IPR000387">
    <property type="entry name" value="Tyr_Pase_dom"/>
</dbReference>
<evidence type="ECO:0000313" key="9">
    <source>
        <dbReference type="Proteomes" id="UP001239994"/>
    </source>
</evidence>
<evidence type="ECO:0000256" key="2">
    <source>
        <dbReference type="ARBA" id="ARBA00022801"/>
    </source>
</evidence>
<dbReference type="PROSITE" id="PS50055">
    <property type="entry name" value="TYR_PHOSPHATASE_PTP"/>
    <property type="match status" value="1"/>
</dbReference>
<evidence type="ECO:0000313" key="8">
    <source>
        <dbReference type="EMBL" id="KAK1803398.1"/>
    </source>
</evidence>
<evidence type="ECO:0000256" key="3">
    <source>
        <dbReference type="ARBA" id="ARBA00022912"/>
    </source>
</evidence>
<dbReference type="PANTHER" id="PTHR45983">
    <property type="entry name" value="TYROSINE PHOSPHATSE N18, PUTATIVE-RELATED"/>
    <property type="match status" value="1"/>
</dbReference>
<dbReference type="AlphaFoldDB" id="A0AAD8ZQ45"/>
<dbReference type="PRINTS" id="PR00700">
    <property type="entry name" value="PRTYPHPHTASE"/>
</dbReference>
<proteinExistence type="inferred from homology"/>
<dbReference type="EMBL" id="JAROKS010000005">
    <property type="protein sequence ID" value="KAK1803398.1"/>
    <property type="molecule type" value="Genomic_DNA"/>
</dbReference>
<feature type="region of interest" description="Disordered" evidence="5">
    <location>
        <begin position="575"/>
        <end position="594"/>
    </location>
</feature>
<dbReference type="EC" id="3.1.3.48" evidence="1"/>
<gene>
    <name evidence="8" type="ORF">P4O66_020830</name>
</gene>
<name>A0AAD8ZQ45_9TELE</name>
<keyword evidence="2" id="KW-0378">Hydrolase</keyword>
<evidence type="ECO:0000256" key="1">
    <source>
        <dbReference type="ARBA" id="ARBA00013064"/>
    </source>
</evidence>
<dbReference type="Gene3D" id="3.90.190.10">
    <property type="entry name" value="Protein tyrosine phosphatase superfamily"/>
    <property type="match status" value="2"/>
</dbReference>
<dbReference type="GO" id="GO:0050852">
    <property type="term" value="P:T cell receptor signaling pathway"/>
    <property type="evidence" value="ECO:0007669"/>
    <property type="project" value="TreeGrafter"/>
</dbReference>
<evidence type="ECO:0000256" key="4">
    <source>
        <dbReference type="ARBA" id="ARBA00034734"/>
    </source>
</evidence>
<keyword evidence="9" id="KW-1185">Reference proteome</keyword>
<protein>
    <recommendedName>
        <fullName evidence="1">protein-tyrosine-phosphatase</fullName>
        <ecNumber evidence="1">3.1.3.48</ecNumber>
    </recommendedName>
</protein>
<comment type="caution">
    <text evidence="8">The sequence shown here is derived from an EMBL/GenBank/DDBJ whole genome shotgun (WGS) entry which is preliminary data.</text>
</comment>
<dbReference type="InterPro" id="IPR047170">
    <property type="entry name" value="PTN12/18/22"/>
</dbReference>
<dbReference type="SMART" id="SM00194">
    <property type="entry name" value="PTPc"/>
    <property type="match status" value="1"/>
</dbReference>
<feature type="compositionally biased region" description="Pro residues" evidence="5">
    <location>
        <begin position="583"/>
        <end position="592"/>
    </location>
</feature>
<evidence type="ECO:0000259" key="6">
    <source>
        <dbReference type="PROSITE" id="PS50055"/>
    </source>
</evidence>
<evidence type="ECO:0000259" key="7">
    <source>
        <dbReference type="PROSITE" id="PS50056"/>
    </source>
</evidence>
<dbReference type="GO" id="GO:0005737">
    <property type="term" value="C:cytoplasm"/>
    <property type="evidence" value="ECO:0007669"/>
    <property type="project" value="TreeGrafter"/>
</dbReference>
<dbReference type="Proteomes" id="UP001239994">
    <property type="component" value="Unassembled WGS sequence"/>
</dbReference>
<reference evidence="8" key="1">
    <citation type="submission" date="2023-03" db="EMBL/GenBank/DDBJ databases">
        <title>Electrophorus voltai genome.</title>
        <authorList>
            <person name="Bian C."/>
        </authorList>
    </citation>
    <scope>NUCLEOTIDE SEQUENCE</scope>
    <source>
        <strain evidence="8">CB-2022</strain>
        <tissue evidence="8">Muscle</tissue>
    </source>
</reference>
<dbReference type="GO" id="GO:0005634">
    <property type="term" value="C:nucleus"/>
    <property type="evidence" value="ECO:0007669"/>
    <property type="project" value="TreeGrafter"/>
</dbReference>
<dbReference type="Pfam" id="PF00102">
    <property type="entry name" value="Y_phosphatase"/>
    <property type="match status" value="2"/>
</dbReference>
<feature type="domain" description="Tyrosine specific protein phosphatases" evidence="7">
    <location>
        <begin position="152"/>
        <end position="229"/>
    </location>
</feature>
<keyword evidence="3" id="KW-0904">Protein phosphatase</keyword>
<feature type="domain" description="Tyrosine-protein phosphatase" evidence="6">
    <location>
        <begin position="29"/>
        <end position="238"/>
    </location>
</feature>
<dbReference type="SMART" id="SM00404">
    <property type="entry name" value="PTPc_motif"/>
    <property type="match status" value="1"/>
</dbReference>
<dbReference type="InterPro" id="IPR029021">
    <property type="entry name" value="Prot-tyrosine_phosphatase-like"/>
</dbReference>
<dbReference type="GO" id="GO:0004726">
    <property type="term" value="F:non-membrane spanning protein tyrosine phosphatase activity"/>
    <property type="evidence" value="ECO:0007669"/>
    <property type="project" value="InterPro"/>
</dbReference>
<dbReference type="InterPro" id="IPR003595">
    <property type="entry name" value="Tyr_Pase_cat"/>
</dbReference>
<comment type="similarity">
    <text evidence="4">Belongs to the protein-tyrosine phosphatase family. Non-receptor class 4 subfamily.</text>
</comment>
<dbReference type="PROSITE" id="PS50056">
    <property type="entry name" value="TYR_PHOSPHATASE_2"/>
    <property type="match status" value="1"/>
</dbReference>